<keyword evidence="3" id="KW-1185">Reference proteome</keyword>
<dbReference type="Proteomes" id="UP000586067">
    <property type="component" value="Unassembled WGS sequence"/>
</dbReference>
<sequence length="130" mass="15083">MNNVIDSEVKPTRIKLLSLCAGLLIFSTIISLALGTLWPWLLPLALVLFVFAVFAPLRLLFVIRGMDRFHSRFRKVLMWCLFHFFVVPSCWLLRLVRPSIITLGTNKKTVSYWGEAEKKTFSVDDFTKQY</sequence>
<protein>
    <recommendedName>
        <fullName evidence="4">SxtJ</fullName>
    </recommendedName>
</protein>
<keyword evidence="1" id="KW-0812">Transmembrane</keyword>
<dbReference type="AlphaFoldDB" id="A0A847R959"/>
<proteinExistence type="predicted"/>
<feature type="transmembrane region" description="Helical" evidence="1">
    <location>
        <begin position="16"/>
        <end position="34"/>
    </location>
</feature>
<organism evidence="2 3">
    <name type="scientific">Marinomonas profundi</name>
    <dbReference type="NCBI Taxonomy" id="2726122"/>
    <lineage>
        <taxon>Bacteria</taxon>
        <taxon>Pseudomonadati</taxon>
        <taxon>Pseudomonadota</taxon>
        <taxon>Gammaproteobacteria</taxon>
        <taxon>Oceanospirillales</taxon>
        <taxon>Oceanospirillaceae</taxon>
        <taxon>Marinomonas</taxon>
    </lineage>
</organism>
<comment type="caution">
    <text evidence="2">The sequence shown here is derived from an EMBL/GenBank/DDBJ whole genome shotgun (WGS) entry which is preliminary data.</text>
</comment>
<evidence type="ECO:0008006" key="4">
    <source>
        <dbReference type="Google" id="ProtNLM"/>
    </source>
</evidence>
<reference evidence="2 3" key="1">
    <citation type="submission" date="2020-04" db="EMBL/GenBank/DDBJ databases">
        <title>Marinomonas sp. M1K-6 isolated from the deep seawater of the Mariana Trench.</title>
        <authorList>
            <person name="Li Y."/>
        </authorList>
    </citation>
    <scope>NUCLEOTIDE SEQUENCE [LARGE SCALE GENOMIC DNA]</scope>
    <source>
        <strain evidence="2 3">M1K-6</strain>
    </source>
</reference>
<feature type="transmembrane region" description="Helical" evidence="1">
    <location>
        <begin position="76"/>
        <end position="96"/>
    </location>
</feature>
<evidence type="ECO:0000256" key="1">
    <source>
        <dbReference type="SAM" id="Phobius"/>
    </source>
</evidence>
<gene>
    <name evidence="2" type="ORF">HGG82_15405</name>
</gene>
<dbReference type="RefSeq" id="WP_168827286.1">
    <property type="nucleotide sequence ID" value="NZ_CP073013.1"/>
</dbReference>
<evidence type="ECO:0000313" key="2">
    <source>
        <dbReference type="EMBL" id="NLQ18993.1"/>
    </source>
</evidence>
<name>A0A847R959_9GAMM</name>
<dbReference type="EMBL" id="JABAEK010000024">
    <property type="protein sequence ID" value="NLQ18993.1"/>
    <property type="molecule type" value="Genomic_DNA"/>
</dbReference>
<evidence type="ECO:0000313" key="3">
    <source>
        <dbReference type="Proteomes" id="UP000586067"/>
    </source>
</evidence>
<feature type="transmembrane region" description="Helical" evidence="1">
    <location>
        <begin position="40"/>
        <end position="64"/>
    </location>
</feature>
<keyword evidence="1" id="KW-1133">Transmembrane helix</keyword>
<accession>A0A847R959</accession>
<keyword evidence="1" id="KW-0472">Membrane</keyword>